<protein>
    <recommendedName>
        <fullName evidence="4">NAD/FAD-utilizing enzyme</fullName>
    </recommendedName>
</protein>
<dbReference type="AlphaFoldDB" id="A0A1H8THW6"/>
<accession>A0A1H8THW6</accession>
<feature type="transmembrane region" description="Helical" evidence="1">
    <location>
        <begin position="65"/>
        <end position="86"/>
    </location>
</feature>
<feature type="transmembrane region" description="Helical" evidence="1">
    <location>
        <begin position="92"/>
        <end position="110"/>
    </location>
</feature>
<dbReference type="RefSeq" id="WP_216110812.1">
    <property type="nucleotide sequence ID" value="NZ_FOEG01000004.1"/>
</dbReference>
<keyword evidence="1" id="KW-1133">Transmembrane helix</keyword>
<organism evidence="2 3">
    <name type="scientific">Aquisalimonas asiatica</name>
    <dbReference type="NCBI Taxonomy" id="406100"/>
    <lineage>
        <taxon>Bacteria</taxon>
        <taxon>Pseudomonadati</taxon>
        <taxon>Pseudomonadota</taxon>
        <taxon>Gammaproteobacteria</taxon>
        <taxon>Chromatiales</taxon>
        <taxon>Ectothiorhodospiraceae</taxon>
        <taxon>Aquisalimonas</taxon>
    </lineage>
</organism>
<evidence type="ECO:0008006" key="4">
    <source>
        <dbReference type="Google" id="ProtNLM"/>
    </source>
</evidence>
<reference evidence="2 3" key="1">
    <citation type="submission" date="2016-10" db="EMBL/GenBank/DDBJ databases">
        <authorList>
            <person name="de Groot N.N."/>
        </authorList>
    </citation>
    <scope>NUCLEOTIDE SEQUENCE [LARGE SCALE GENOMIC DNA]</scope>
    <source>
        <strain evidence="2 3">CGMCC 1.6291</strain>
    </source>
</reference>
<keyword evidence="1" id="KW-0812">Transmembrane</keyword>
<sequence length="189" mass="21267">MKLNRYFFISDDLDDLERLEEDLEAAGVVTPQIHVLSLKDSAVERHHHLNAVTDLMKTDLVHSTLIGAALGVCAAALALLVPWAMGWTGTEAGWLPFVFLAIVLLGFLTWEGGLRGIETPNVHFRRFESALKKGQHVFFVDLEPGQEDILNRVLHRHPTVKEAGTQAGAPHWLIAMQFRMKRFFTETFP</sequence>
<dbReference type="STRING" id="406100.SAMN04488052_104196"/>
<evidence type="ECO:0000313" key="3">
    <source>
        <dbReference type="Proteomes" id="UP000199657"/>
    </source>
</evidence>
<keyword evidence="3" id="KW-1185">Reference proteome</keyword>
<name>A0A1H8THW6_9GAMM</name>
<dbReference type="EMBL" id="FOEG01000004">
    <property type="protein sequence ID" value="SEO90425.1"/>
    <property type="molecule type" value="Genomic_DNA"/>
</dbReference>
<dbReference type="Proteomes" id="UP000199657">
    <property type="component" value="Unassembled WGS sequence"/>
</dbReference>
<evidence type="ECO:0000256" key="1">
    <source>
        <dbReference type="SAM" id="Phobius"/>
    </source>
</evidence>
<proteinExistence type="predicted"/>
<evidence type="ECO:0000313" key="2">
    <source>
        <dbReference type="EMBL" id="SEO90425.1"/>
    </source>
</evidence>
<keyword evidence="1" id="KW-0472">Membrane</keyword>
<gene>
    <name evidence="2" type="ORF">SAMN04488052_104196</name>
</gene>